<keyword evidence="1" id="KW-0677">Repeat</keyword>
<gene>
    <name evidence="5" type="ORF">ACFSYH_08285</name>
</gene>
<evidence type="ECO:0000313" key="5">
    <source>
        <dbReference type="EMBL" id="MFD2840567.1"/>
    </source>
</evidence>
<dbReference type="PANTHER" id="PTHR24201:SF15">
    <property type="entry name" value="ANKYRIN REPEAT DOMAIN-CONTAINING PROTEIN 66"/>
    <property type="match status" value="1"/>
</dbReference>
<dbReference type="InterPro" id="IPR028049">
    <property type="entry name" value="Imm-NTF2"/>
</dbReference>
<dbReference type="Pfam" id="PF00023">
    <property type="entry name" value="Ank"/>
    <property type="match status" value="1"/>
</dbReference>
<proteinExistence type="predicted"/>
<dbReference type="Pfam" id="PF15655">
    <property type="entry name" value="Imm-NTF2"/>
    <property type="match status" value="1"/>
</dbReference>
<dbReference type="InterPro" id="IPR036770">
    <property type="entry name" value="Ankyrin_rpt-contain_sf"/>
</dbReference>
<dbReference type="Proteomes" id="UP001597391">
    <property type="component" value="Unassembled WGS sequence"/>
</dbReference>
<feature type="repeat" description="ANK" evidence="3">
    <location>
        <begin position="4"/>
        <end position="36"/>
    </location>
</feature>
<keyword evidence="6" id="KW-1185">Reference proteome</keyword>
<dbReference type="SUPFAM" id="SSF48403">
    <property type="entry name" value="Ankyrin repeat"/>
    <property type="match status" value="1"/>
</dbReference>
<accession>A0ABW5XFZ1</accession>
<dbReference type="Pfam" id="PF12796">
    <property type="entry name" value="Ank_2"/>
    <property type="match status" value="1"/>
</dbReference>
<dbReference type="PROSITE" id="PS50088">
    <property type="entry name" value="ANK_REPEAT"/>
    <property type="match status" value="1"/>
</dbReference>
<dbReference type="SMART" id="SM00248">
    <property type="entry name" value="ANK"/>
    <property type="match status" value="3"/>
</dbReference>
<evidence type="ECO:0000313" key="6">
    <source>
        <dbReference type="Proteomes" id="UP001597391"/>
    </source>
</evidence>
<evidence type="ECO:0000256" key="3">
    <source>
        <dbReference type="PROSITE-ProRule" id="PRU00023"/>
    </source>
</evidence>
<evidence type="ECO:0000256" key="1">
    <source>
        <dbReference type="ARBA" id="ARBA00022737"/>
    </source>
</evidence>
<dbReference type="EMBL" id="JBHUOP010000003">
    <property type="protein sequence ID" value="MFD2840567.1"/>
    <property type="molecule type" value="Genomic_DNA"/>
</dbReference>
<evidence type="ECO:0000256" key="2">
    <source>
        <dbReference type="ARBA" id="ARBA00023043"/>
    </source>
</evidence>
<keyword evidence="2 3" id="KW-0040">ANK repeat</keyword>
<dbReference type="Gene3D" id="1.25.40.20">
    <property type="entry name" value="Ankyrin repeat-containing domain"/>
    <property type="match status" value="1"/>
</dbReference>
<name>A0ABW5XFZ1_9MICO</name>
<evidence type="ECO:0000259" key="4">
    <source>
        <dbReference type="Pfam" id="PF15655"/>
    </source>
</evidence>
<reference evidence="6" key="1">
    <citation type="journal article" date="2019" name="Int. J. Syst. Evol. Microbiol.">
        <title>The Global Catalogue of Microorganisms (GCM) 10K type strain sequencing project: providing services to taxonomists for standard genome sequencing and annotation.</title>
        <authorList>
            <consortium name="The Broad Institute Genomics Platform"/>
            <consortium name="The Broad Institute Genome Sequencing Center for Infectious Disease"/>
            <person name="Wu L."/>
            <person name="Ma J."/>
        </authorList>
    </citation>
    <scope>NUCLEOTIDE SEQUENCE [LARGE SCALE GENOMIC DNA]</scope>
    <source>
        <strain evidence="6">KCTC 33576</strain>
    </source>
</reference>
<dbReference type="PROSITE" id="PS50297">
    <property type="entry name" value="ANK_REP_REGION"/>
    <property type="match status" value="1"/>
</dbReference>
<sequence>MRQWGYTPLMFAAFTGDVTAARLLIKAGADVNLQAHDIEDTALHHAVRAPLNAVEFTELLLSVGARVDLKDVWQRTALDVALESNSPDCAALLRDQGAMASTLEEPHTIEWPQDDGASLDELSPELVVYRFVTEMSEWETSAHAALAQDLNLMPQLLTQGDRIVEKYAVQADRMAQGSIGSPPRYSPEQRLVSVDARKTLAEVVLRDSREMHRDQELRFHLRRTEYGWRLDKVQERGPLDHGKWQRGWL</sequence>
<dbReference type="InterPro" id="IPR002110">
    <property type="entry name" value="Ankyrin_rpt"/>
</dbReference>
<dbReference type="InterPro" id="IPR050776">
    <property type="entry name" value="Ank_Repeat/CDKN_Inhibitor"/>
</dbReference>
<protein>
    <submittedName>
        <fullName evidence="5">Ankyrin repeat domain-containing protein</fullName>
    </submittedName>
</protein>
<dbReference type="RefSeq" id="WP_377466705.1">
    <property type="nucleotide sequence ID" value="NZ_JBHUOP010000003.1"/>
</dbReference>
<feature type="domain" description="NTF2 fold immunity protein" evidence="4">
    <location>
        <begin position="125"/>
        <end position="245"/>
    </location>
</feature>
<organism evidence="5 6">
    <name type="scientific">Populibacterium corticicola</name>
    <dbReference type="NCBI Taxonomy" id="1812826"/>
    <lineage>
        <taxon>Bacteria</taxon>
        <taxon>Bacillati</taxon>
        <taxon>Actinomycetota</taxon>
        <taxon>Actinomycetes</taxon>
        <taxon>Micrococcales</taxon>
        <taxon>Jonesiaceae</taxon>
        <taxon>Populibacterium</taxon>
    </lineage>
</organism>
<comment type="caution">
    <text evidence="5">The sequence shown here is derived from an EMBL/GenBank/DDBJ whole genome shotgun (WGS) entry which is preliminary data.</text>
</comment>
<dbReference type="PANTHER" id="PTHR24201">
    <property type="entry name" value="ANK_REP_REGION DOMAIN-CONTAINING PROTEIN"/>
    <property type="match status" value="1"/>
</dbReference>